<evidence type="ECO:0000313" key="2">
    <source>
        <dbReference type="Proteomes" id="UP001139408"/>
    </source>
</evidence>
<dbReference type="EMBL" id="JAKILJ010000137">
    <property type="protein sequence ID" value="MCL1107914.1"/>
    <property type="molecule type" value="Genomic_DNA"/>
</dbReference>
<gene>
    <name evidence="1" type="ORF">L2749_22255</name>
</gene>
<dbReference type="RefSeq" id="WP_188927317.1">
    <property type="nucleotide sequence ID" value="NZ_BMQI01000140.1"/>
</dbReference>
<organism evidence="1 2">
    <name type="scientific">Shewanella algicola</name>
    <dbReference type="NCBI Taxonomy" id="640633"/>
    <lineage>
        <taxon>Bacteria</taxon>
        <taxon>Pseudomonadati</taxon>
        <taxon>Pseudomonadota</taxon>
        <taxon>Gammaproteobacteria</taxon>
        <taxon>Alteromonadales</taxon>
        <taxon>Shewanellaceae</taxon>
        <taxon>Shewanella</taxon>
    </lineage>
</organism>
<keyword evidence="2" id="KW-1185">Reference proteome</keyword>
<dbReference type="Gene3D" id="2.30.29.30">
    <property type="entry name" value="Pleckstrin-homology domain (PH domain)/Phosphotyrosine-binding domain (PTB)"/>
    <property type="match status" value="1"/>
</dbReference>
<protein>
    <submittedName>
        <fullName evidence="1">Uncharacterized protein</fullName>
    </submittedName>
</protein>
<dbReference type="AlphaFoldDB" id="A0A9X1Z9L9"/>
<dbReference type="InterPro" id="IPR011993">
    <property type="entry name" value="PH-like_dom_sf"/>
</dbReference>
<comment type="caution">
    <text evidence="1">The sequence shown here is derived from an EMBL/GenBank/DDBJ whole genome shotgun (WGS) entry which is preliminary data.</text>
</comment>
<proteinExistence type="predicted"/>
<sequence>MSKVIKSTNATIQNGAAKSDGKLTLSETHISFEPYNKQLGLGPYSYERSQILSVKKSKAKGAGILPLSSDAIEIQYKDNQSQTFILASKDEWLALLSVAN</sequence>
<evidence type="ECO:0000313" key="1">
    <source>
        <dbReference type="EMBL" id="MCL1107914.1"/>
    </source>
</evidence>
<accession>A0A9X1Z9L9</accession>
<reference evidence="1" key="1">
    <citation type="submission" date="2022-01" db="EMBL/GenBank/DDBJ databases">
        <title>Whole genome-based taxonomy of the Shewanellaceae.</title>
        <authorList>
            <person name="Martin-Rodriguez A.J."/>
        </authorList>
    </citation>
    <scope>NUCLEOTIDE SEQUENCE</scope>
    <source>
        <strain evidence="1">DSM 23803</strain>
    </source>
</reference>
<dbReference type="Proteomes" id="UP001139408">
    <property type="component" value="Unassembled WGS sequence"/>
</dbReference>
<name>A0A9X1Z9L9_9GAMM</name>